<feature type="signal peptide" evidence="1">
    <location>
        <begin position="1"/>
        <end position="19"/>
    </location>
</feature>
<feature type="chain" id="PRO_5028809257" description="Lipoprotein" evidence="1">
    <location>
        <begin position="20"/>
        <end position="212"/>
    </location>
</feature>
<accession>A0A7D4SJE8</accession>
<reference evidence="2 3" key="1">
    <citation type="submission" date="2020-05" db="EMBL/GenBank/DDBJ databases">
        <title>Thiomicrorhabdus sediminis sp.nov. and Thiomicrorhabdus xiamenensis sp.nov., novel sulfur-oxidizing bacteria isolated from coastal sediment.</title>
        <authorList>
            <person name="Liu X."/>
        </authorList>
    </citation>
    <scope>NUCLEOTIDE SEQUENCE [LARGE SCALE GENOMIC DNA]</scope>
    <source>
        <strain evidence="2 3">G2</strain>
    </source>
</reference>
<dbReference type="PROSITE" id="PS51257">
    <property type="entry name" value="PROKAR_LIPOPROTEIN"/>
    <property type="match status" value="1"/>
</dbReference>
<proteinExistence type="predicted"/>
<evidence type="ECO:0008006" key="4">
    <source>
        <dbReference type="Google" id="ProtNLM"/>
    </source>
</evidence>
<evidence type="ECO:0000313" key="3">
    <source>
        <dbReference type="Proteomes" id="UP000504724"/>
    </source>
</evidence>
<dbReference type="RefSeq" id="WP_173286156.1">
    <property type="nucleotide sequence ID" value="NZ_CP054020.1"/>
</dbReference>
<dbReference type="EMBL" id="CP054020">
    <property type="protein sequence ID" value="QKI89899.1"/>
    <property type="molecule type" value="Genomic_DNA"/>
</dbReference>
<gene>
    <name evidence="2" type="ORF">HQN79_10095</name>
</gene>
<keyword evidence="1" id="KW-0732">Signal</keyword>
<dbReference type="AlphaFoldDB" id="A0A7D4SJE8"/>
<keyword evidence="3" id="KW-1185">Reference proteome</keyword>
<sequence>MLSRLALLTLFSVLLSACASSNPLGMSDEQWQQLTPDERKELLLREQQIRAERSKAQQIANNQARELELQRQIEEQKRLDKLYAAPQNGNVIRVNIMGGSFQRDKQHYKIMPQSYTLARGERYEIDIELRDAANGRLRDLPAYLHYRPDGAGVELSLHYQNSSDQLRFLNDGDWQCGSHYQQSLRLDKKELIKLKTYIEYLGGKANRCNRYR</sequence>
<evidence type="ECO:0000313" key="2">
    <source>
        <dbReference type="EMBL" id="QKI89899.1"/>
    </source>
</evidence>
<protein>
    <recommendedName>
        <fullName evidence="4">Lipoprotein</fullName>
    </recommendedName>
</protein>
<name>A0A7D4SJE8_9GAMM</name>
<organism evidence="2 3">
    <name type="scientific">Thiomicrorhabdus xiamenensis</name>
    <dbReference type="NCBI Taxonomy" id="2739063"/>
    <lineage>
        <taxon>Bacteria</taxon>
        <taxon>Pseudomonadati</taxon>
        <taxon>Pseudomonadota</taxon>
        <taxon>Gammaproteobacteria</taxon>
        <taxon>Thiotrichales</taxon>
        <taxon>Piscirickettsiaceae</taxon>
        <taxon>Thiomicrorhabdus</taxon>
    </lineage>
</organism>
<dbReference type="Proteomes" id="UP000504724">
    <property type="component" value="Chromosome"/>
</dbReference>
<evidence type="ECO:0000256" key="1">
    <source>
        <dbReference type="SAM" id="SignalP"/>
    </source>
</evidence>
<dbReference type="KEGG" id="txa:HQN79_10095"/>